<dbReference type="RefSeq" id="WP_069775586.1">
    <property type="nucleotide sequence ID" value="NZ_AP024320.1"/>
</dbReference>
<dbReference type="InterPro" id="IPR001387">
    <property type="entry name" value="Cro/C1-type_HTH"/>
</dbReference>
<gene>
    <name evidence="2" type="ORF">LACFE_CDS0082</name>
</gene>
<evidence type="ECO:0000313" key="3">
    <source>
        <dbReference type="Proteomes" id="UP000094714"/>
    </source>
</evidence>
<dbReference type="GO" id="GO:0003677">
    <property type="term" value="F:DNA binding"/>
    <property type="evidence" value="ECO:0007669"/>
    <property type="project" value="InterPro"/>
</dbReference>
<sequence length="295" mass="33885">MDVELFIKRRKQLGYSQVALSKGICTQSTLSKFEKDSQVPSLAILTRLCNRLGLTIDDLTRKDASSARYIRDTLDQVEEGLMIENFPQVSAGLNKLKIDQIMANKEKMRYFYLEGFNYVLTNQESSEILFSFTQILDELDERHQTIYSYLAYLGLGIYYTRHDSMERASFFFTKVTNYLKTLVNQMEDTGPHEDDLRVLAITYYLAEYQALIGKIKESNHLIHQGVSICARKHVTYFLPRLKVLEAQNALDQGGDPQEIANLLNDALAFARLNRNNVVQVQVAALKKNYRKVLAN</sequence>
<feature type="domain" description="HTH cro/C1-type" evidence="1">
    <location>
        <begin position="6"/>
        <end position="59"/>
    </location>
</feature>
<dbReference type="PROSITE" id="PS50943">
    <property type="entry name" value="HTH_CROC1"/>
    <property type="match status" value="1"/>
</dbReference>
<dbReference type="SMART" id="SM00530">
    <property type="entry name" value="HTH_XRE"/>
    <property type="match status" value="1"/>
</dbReference>
<protein>
    <submittedName>
        <fullName evidence="2">XRE family transcriptional regulator</fullName>
    </submittedName>
</protein>
<dbReference type="PATRIC" id="fig|1613.112.peg.89"/>
<accession>A0A1D7ZUL4</accession>
<dbReference type="InterPro" id="IPR011990">
    <property type="entry name" value="TPR-like_helical_dom_sf"/>
</dbReference>
<proteinExistence type="predicted"/>
<evidence type="ECO:0000259" key="1">
    <source>
        <dbReference type="PROSITE" id="PS50943"/>
    </source>
</evidence>
<reference evidence="2 3" key="1">
    <citation type="submission" date="2016-09" db="EMBL/GenBank/DDBJ databases">
        <title>Genome Sequence of the Lactobacillus fermentum strain NCC2970 (CNCM I-5068).</title>
        <authorList>
            <person name="Barretto C."/>
            <person name="Ngom-Bru C."/>
            <person name="Genevaz A."/>
            <person name="Fournier C."/>
            <person name="Moine D."/>
            <person name="Kassam M."/>
            <person name="Iltis A."/>
            <person name="Sagory-Zalkind P."/>
            <person name="Faucherand G."/>
            <person name="Descombes P."/>
            <person name="Duboux S."/>
        </authorList>
    </citation>
    <scope>NUCLEOTIDE SEQUENCE [LARGE SCALE GENOMIC DNA]</scope>
    <source>
        <strain evidence="2 3">NCC2970</strain>
    </source>
</reference>
<evidence type="ECO:0000313" key="2">
    <source>
        <dbReference type="EMBL" id="AOR73564.1"/>
    </source>
</evidence>
<dbReference type="Proteomes" id="UP000094714">
    <property type="component" value="Chromosome"/>
</dbReference>
<dbReference type="Gene3D" id="1.25.40.10">
    <property type="entry name" value="Tetratricopeptide repeat domain"/>
    <property type="match status" value="1"/>
</dbReference>
<dbReference type="InterPro" id="IPR010982">
    <property type="entry name" value="Lambda_DNA-bd_dom_sf"/>
</dbReference>
<dbReference type="CDD" id="cd00093">
    <property type="entry name" value="HTH_XRE"/>
    <property type="match status" value="1"/>
</dbReference>
<dbReference type="AlphaFoldDB" id="A0A1D7ZUL4"/>
<organism evidence="2 3">
    <name type="scientific">Limosilactobacillus fermentum</name>
    <name type="common">Lactobacillus fermentum</name>
    <dbReference type="NCBI Taxonomy" id="1613"/>
    <lineage>
        <taxon>Bacteria</taxon>
        <taxon>Bacillati</taxon>
        <taxon>Bacillota</taxon>
        <taxon>Bacilli</taxon>
        <taxon>Lactobacillales</taxon>
        <taxon>Lactobacillaceae</taxon>
        <taxon>Limosilactobacillus</taxon>
    </lineage>
</organism>
<name>A0A1D7ZUL4_LIMFE</name>
<dbReference type="EMBL" id="CP017151">
    <property type="protein sequence ID" value="AOR73564.1"/>
    <property type="molecule type" value="Genomic_DNA"/>
</dbReference>
<dbReference type="Pfam" id="PF01381">
    <property type="entry name" value="HTH_3"/>
    <property type="match status" value="1"/>
</dbReference>
<dbReference type="SUPFAM" id="SSF47413">
    <property type="entry name" value="lambda repressor-like DNA-binding domains"/>
    <property type="match status" value="1"/>
</dbReference>